<comment type="caution">
    <text evidence="2">The sequence shown here is derived from an EMBL/GenBank/DDBJ whole genome shotgun (WGS) entry which is preliminary data.</text>
</comment>
<organism evidence="2 3">
    <name type="scientific">Liparis tanakae</name>
    <name type="common">Tanaka's snailfish</name>
    <dbReference type="NCBI Taxonomy" id="230148"/>
    <lineage>
        <taxon>Eukaryota</taxon>
        <taxon>Metazoa</taxon>
        <taxon>Chordata</taxon>
        <taxon>Craniata</taxon>
        <taxon>Vertebrata</taxon>
        <taxon>Euteleostomi</taxon>
        <taxon>Actinopterygii</taxon>
        <taxon>Neopterygii</taxon>
        <taxon>Teleostei</taxon>
        <taxon>Neoteleostei</taxon>
        <taxon>Acanthomorphata</taxon>
        <taxon>Eupercaria</taxon>
        <taxon>Perciformes</taxon>
        <taxon>Cottioidei</taxon>
        <taxon>Cottales</taxon>
        <taxon>Liparidae</taxon>
        <taxon>Liparis</taxon>
    </lineage>
</organism>
<dbReference type="EMBL" id="SRLO01000016">
    <property type="protein sequence ID" value="TNN86301.1"/>
    <property type="molecule type" value="Genomic_DNA"/>
</dbReference>
<keyword evidence="3" id="KW-1185">Reference proteome</keyword>
<reference evidence="2 3" key="1">
    <citation type="submission" date="2019-03" db="EMBL/GenBank/DDBJ databases">
        <title>First draft genome of Liparis tanakae, snailfish: a comprehensive survey of snailfish specific genes.</title>
        <authorList>
            <person name="Kim W."/>
            <person name="Song I."/>
            <person name="Jeong J.-H."/>
            <person name="Kim D."/>
            <person name="Kim S."/>
            <person name="Ryu S."/>
            <person name="Song J.Y."/>
            <person name="Lee S.K."/>
        </authorList>
    </citation>
    <scope>NUCLEOTIDE SEQUENCE [LARGE SCALE GENOMIC DNA]</scope>
    <source>
        <tissue evidence="2">Muscle</tissue>
    </source>
</reference>
<gene>
    <name evidence="2" type="ORF">EYF80_003386</name>
</gene>
<dbReference type="AlphaFoldDB" id="A0A4Z2J8R8"/>
<protein>
    <submittedName>
        <fullName evidence="2">Uncharacterized protein</fullName>
    </submittedName>
</protein>
<accession>A0A4Z2J8R8</accession>
<feature type="region of interest" description="Disordered" evidence="1">
    <location>
        <begin position="168"/>
        <end position="199"/>
    </location>
</feature>
<feature type="region of interest" description="Disordered" evidence="1">
    <location>
        <begin position="69"/>
        <end position="88"/>
    </location>
</feature>
<name>A0A4Z2J8R8_9TELE</name>
<evidence type="ECO:0000313" key="3">
    <source>
        <dbReference type="Proteomes" id="UP000314294"/>
    </source>
</evidence>
<dbReference type="Proteomes" id="UP000314294">
    <property type="component" value="Unassembled WGS sequence"/>
</dbReference>
<sequence length="312" mass="33734">MITLSAGVSRGLTWSWCGVPQDEQEDSMLDWLLRICVPEESPHTALSTSLSVLSSFTVSASGVLSSYRTTAEYSPERRRPRTSSSPARIWSRLSTEPLALRRTMVLQRALTAPRMCPALKARKERQSSSRHLALSSLRKRFTTGQSISPRSSIARRFGLFHRGLSPLSGEIEDGRGDSDRQNRDEEEMKDDKGKGGGKGSAVGTSCLYFLLFTLLKADSPLGEEREDSHVIPQAAFPRTIPVLYAAEEGKEEGMGGGGGSQSAGVPLATSLNVLCIPSRVAAVTSGAMESGEGDGGRVGRARHRQPFVLEVL</sequence>
<evidence type="ECO:0000313" key="2">
    <source>
        <dbReference type="EMBL" id="TNN86301.1"/>
    </source>
</evidence>
<feature type="compositionally biased region" description="Basic and acidic residues" evidence="1">
    <location>
        <begin position="172"/>
        <end position="183"/>
    </location>
</feature>
<evidence type="ECO:0000256" key="1">
    <source>
        <dbReference type="SAM" id="MobiDB-lite"/>
    </source>
</evidence>
<proteinExistence type="predicted"/>